<evidence type="ECO:0000256" key="3">
    <source>
        <dbReference type="ARBA" id="ARBA00022777"/>
    </source>
</evidence>
<keyword evidence="3 7" id="KW-0418">Kinase</keyword>
<feature type="non-terminal residue" evidence="7">
    <location>
        <position position="337"/>
    </location>
</feature>
<evidence type="ECO:0000256" key="4">
    <source>
        <dbReference type="ARBA" id="ARBA00023012"/>
    </source>
</evidence>
<accession>A0A2T4PXX0</accession>
<proteinExistence type="predicted"/>
<keyword evidence="5" id="KW-0472">Membrane</keyword>
<gene>
    <name evidence="7" type="ORF">BU085_11280</name>
</gene>
<dbReference type="RefSeq" id="WP_107552973.1">
    <property type="nucleotide sequence ID" value="NZ_PZEV01000051.1"/>
</dbReference>
<reference evidence="7 8" key="1">
    <citation type="journal article" date="2016" name="Front. Microbiol.">
        <title>Comprehensive Phylogenetic Analysis of Bovine Non-aureus Staphylococci Species Based on Whole-Genome Sequencing.</title>
        <authorList>
            <person name="Naushad S."/>
            <person name="Barkema H.W."/>
            <person name="Luby C."/>
            <person name="Condas L.A."/>
            <person name="Nobrega D.B."/>
            <person name="Carson D.A."/>
            <person name="De Buck J."/>
        </authorList>
    </citation>
    <scope>NUCLEOTIDE SEQUENCE [LARGE SCALE GENOMIC DNA]</scope>
    <source>
        <strain evidence="7 8">SNUC 2993</strain>
    </source>
</reference>
<evidence type="ECO:0000259" key="6">
    <source>
        <dbReference type="Pfam" id="PF00512"/>
    </source>
</evidence>
<feature type="transmembrane region" description="Helical" evidence="5">
    <location>
        <begin position="12"/>
        <end position="36"/>
    </location>
</feature>
<evidence type="ECO:0000313" key="8">
    <source>
        <dbReference type="Proteomes" id="UP000240717"/>
    </source>
</evidence>
<dbReference type="Pfam" id="PF00512">
    <property type="entry name" value="HisKA"/>
    <property type="match status" value="1"/>
</dbReference>
<keyword evidence="3 7" id="KW-0808">Transferase</keyword>
<feature type="transmembrane region" description="Helical" evidence="5">
    <location>
        <begin position="193"/>
        <end position="213"/>
    </location>
</feature>
<keyword evidence="5" id="KW-1133">Transmembrane helix</keyword>
<dbReference type="AlphaFoldDB" id="A0A2T4PXX0"/>
<sequence length="337" mass="39698">MNRRFLLKFFKYLAVYLSLTIIIAMITVTAIINVTIKDIYNDLNSIEPDFFIFNEPIDKPSQHIKDLAKKNHANIYYTDKYGHILYPNKLKHKNIKPIILDNINYANAVPTYKDERTYFVFIYKNHSSINIANKNQIQSRKLLQSVTTHDYNKYDYNYHNNKLSFRLNHNKRPILNKDQINDDPTDNLKEVPLILLITIIIDVFLALITSYLVSKRLTKPLSYYIDWISNLSHEKLHQPTTKGNIKKYSKTFPELHTSLSTLNQQLLQDKIYQNQIHYYKSKWISQISHDLKSPLTSIYGYSKIIEVNQSNQKYVALISEKAKYMDCISYTSPSPRD</sequence>
<evidence type="ECO:0000256" key="5">
    <source>
        <dbReference type="SAM" id="Phobius"/>
    </source>
</evidence>
<dbReference type="EC" id="2.7.13.3" evidence="2"/>
<dbReference type="InterPro" id="IPR003661">
    <property type="entry name" value="HisK_dim/P_dom"/>
</dbReference>
<evidence type="ECO:0000313" key="7">
    <source>
        <dbReference type="EMBL" id="PTI49744.1"/>
    </source>
</evidence>
<keyword evidence="5" id="KW-0812">Transmembrane</keyword>
<protein>
    <recommendedName>
        <fullName evidence="2">histidine kinase</fullName>
        <ecNumber evidence="2">2.7.13.3</ecNumber>
    </recommendedName>
</protein>
<name>A0A2T4PXX0_STAWA</name>
<dbReference type="GO" id="GO:0000155">
    <property type="term" value="F:phosphorelay sensor kinase activity"/>
    <property type="evidence" value="ECO:0007669"/>
    <property type="project" value="InterPro"/>
</dbReference>
<evidence type="ECO:0000256" key="1">
    <source>
        <dbReference type="ARBA" id="ARBA00000085"/>
    </source>
</evidence>
<organism evidence="7 8">
    <name type="scientific">Staphylococcus warneri</name>
    <dbReference type="NCBI Taxonomy" id="1292"/>
    <lineage>
        <taxon>Bacteria</taxon>
        <taxon>Bacillati</taxon>
        <taxon>Bacillota</taxon>
        <taxon>Bacilli</taxon>
        <taxon>Bacillales</taxon>
        <taxon>Staphylococcaceae</taxon>
        <taxon>Staphylococcus</taxon>
    </lineage>
</organism>
<keyword evidence="4" id="KW-0902">Two-component regulatory system</keyword>
<dbReference type="CDD" id="cd00082">
    <property type="entry name" value="HisKA"/>
    <property type="match status" value="1"/>
</dbReference>
<comment type="catalytic activity">
    <reaction evidence="1">
        <text>ATP + protein L-histidine = ADP + protein N-phospho-L-histidine.</text>
        <dbReference type="EC" id="2.7.13.3"/>
    </reaction>
</comment>
<dbReference type="InterPro" id="IPR036097">
    <property type="entry name" value="HisK_dim/P_sf"/>
</dbReference>
<dbReference type="SUPFAM" id="SSF47384">
    <property type="entry name" value="Homodimeric domain of signal transducing histidine kinase"/>
    <property type="match status" value="1"/>
</dbReference>
<comment type="caution">
    <text evidence="7">The sequence shown here is derived from an EMBL/GenBank/DDBJ whole genome shotgun (WGS) entry which is preliminary data.</text>
</comment>
<dbReference type="Proteomes" id="UP000240717">
    <property type="component" value="Unassembled WGS sequence"/>
</dbReference>
<evidence type="ECO:0000256" key="2">
    <source>
        <dbReference type="ARBA" id="ARBA00012438"/>
    </source>
</evidence>
<dbReference type="EMBL" id="PZEV01000051">
    <property type="protein sequence ID" value="PTI49744.1"/>
    <property type="molecule type" value="Genomic_DNA"/>
</dbReference>
<feature type="domain" description="Signal transduction histidine kinase dimerisation/phosphoacceptor" evidence="6">
    <location>
        <begin position="280"/>
        <end position="325"/>
    </location>
</feature>
<dbReference type="Gene3D" id="1.10.287.130">
    <property type="match status" value="1"/>
</dbReference>